<proteinExistence type="predicted"/>
<sequence length="90" mass="9762">MGTLTKLEADFYCSAADTYQCSAQDAQGNIERRGFLTSGWTNLCCQTVGGVLSGQGDGKCCTVSANKYYQFVETCNKQKRAPYAGRYASC</sequence>
<dbReference type="Proteomes" id="UP000799436">
    <property type="component" value="Unassembled WGS sequence"/>
</dbReference>
<evidence type="ECO:0000313" key="2">
    <source>
        <dbReference type="Proteomes" id="UP000799436"/>
    </source>
</evidence>
<protein>
    <submittedName>
        <fullName evidence="1">Uncharacterized protein</fullName>
    </submittedName>
</protein>
<keyword evidence="2" id="KW-1185">Reference proteome</keyword>
<organism evidence="1 2">
    <name type="scientific">Teratosphaeria nubilosa</name>
    <dbReference type="NCBI Taxonomy" id="161662"/>
    <lineage>
        <taxon>Eukaryota</taxon>
        <taxon>Fungi</taxon>
        <taxon>Dikarya</taxon>
        <taxon>Ascomycota</taxon>
        <taxon>Pezizomycotina</taxon>
        <taxon>Dothideomycetes</taxon>
        <taxon>Dothideomycetidae</taxon>
        <taxon>Mycosphaerellales</taxon>
        <taxon>Teratosphaeriaceae</taxon>
        <taxon>Teratosphaeria</taxon>
    </lineage>
</organism>
<dbReference type="EMBL" id="ML995876">
    <property type="protein sequence ID" value="KAF2766164.1"/>
    <property type="molecule type" value="Genomic_DNA"/>
</dbReference>
<gene>
    <name evidence="1" type="ORF">EJ03DRAFT_330333</name>
</gene>
<dbReference type="AlphaFoldDB" id="A0A6G1L1Q3"/>
<reference evidence="1" key="1">
    <citation type="journal article" date="2020" name="Stud. Mycol.">
        <title>101 Dothideomycetes genomes: a test case for predicting lifestyles and emergence of pathogens.</title>
        <authorList>
            <person name="Haridas S."/>
            <person name="Albert R."/>
            <person name="Binder M."/>
            <person name="Bloem J."/>
            <person name="Labutti K."/>
            <person name="Salamov A."/>
            <person name="Andreopoulos B."/>
            <person name="Baker S."/>
            <person name="Barry K."/>
            <person name="Bills G."/>
            <person name="Bluhm B."/>
            <person name="Cannon C."/>
            <person name="Castanera R."/>
            <person name="Culley D."/>
            <person name="Daum C."/>
            <person name="Ezra D."/>
            <person name="Gonzalez J."/>
            <person name="Henrissat B."/>
            <person name="Kuo A."/>
            <person name="Liang C."/>
            <person name="Lipzen A."/>
            <person name="Lutzoni F."/>
            <person name="Magnuson J."/>
            <person name="Mondo S."/>
            <person name="Nolan M."/>
            <person name="Ohm R."/>
            <person name="Pangilinan J."/>
            <person name="Park H.-J."/>
            <person name="Ramirez L."/>
            <person name="Alfaro M."/>
            <person name="Sun H."/>
            <person name="Tritt A."/>
            <person name="Yoshinaga Y."/>
            <person name="Zwiers L.-H."/>
            <person name="Turgeon B."/>
            <person name="Goodwin S."/>
            <person name="Spatafora J."/>
            <person name="Crous P."/>
            <person name="Grigoriev I."/>
        </authorList>
    </citation>
    <scope>NUCLEOTIDE SEQUENCE</scope>
    <source>
        <strain evidence="1">CBS 116005</strain>
    </source>
</reference>
<name>A0A6G1L1Q3_9PEZI</name>
<evidence type="ECO:0000313" key="1">
    <source>
        <dbReference type="EMBL" id="KAF2766164.1"/>
    </source>
</evidence>
<accession>A0A6G1L1Q3</accession>